<name>W9SZF2_9ROSA</name>
<evidence type="ECO:0000313" key="2">
    <source>
        <dbReference type="EMBL" id="EXC34485.1"/>
    </source>
</evidence>
<evidence type="ECO:0000256" key="1">
    <source>
        <dbReference type="SAM" id="SignalP"/>
    </source>
</evidence>
<keyword evidence="3" id="KW-1185">Reference proteome</keyword>
<gene>
    <name evidence="2" type="ORF">L484_019082</name>
</gene>
<reference evidence="3" key="1">
    <citation type="submission" date="2013-01" db="EMBL/GenBank/DDBJ databases">
        <title>Draft Genome Sequence of a Mulberry Tree, Morus notabilis C.K. Schneid.</title>
        <authorList>
            <person name="He N."/>
            <person name="Zhao S."/>
        </authorList>
    </citation>
    <scope>NUCLEOTIDE SEQUENCE</scope>
</reference>
<evidence type="ECO:0000313" key="3">
    <source>
        <dbReference type="Proteomes" id="UP000030645"/>
    </source>
</evidence>
<feature type="chain" id="PRO_5004933359" evidence="1">
    <location>
        <begin position="19"/>
        <end position="100"/>
    </location>
</feature>
<accession>W9SZF2</accession>
<dbReference type="Proteomes" id="UP000030645">
    <property type="component" value="Unassembled WGS sequence"/>
</dbReference>
<sequence>MIIFLLAISVAKPPSFSAQACHRYRRRFTDPVPPLSSIRGRHGDRAQFDLSLLGCAALRASVWHKTMMVKDHNETLMVINGGKPNQAFMALVFHHQKLNY</sequence>
<feature type="signal peptide" evidence="1">
    <location>
        <begin position="1"/>
        <end position="18"/>
    </location>
</feature>
<organism evidence="2 3">
    <name type="scientific">Morus notabilis</name>
    <dbReference type="NCBI Taxonomy" id="981085"/>
    <lineage>
        <taxon>Eukaryota</taxon>
        <taxon>Viridiplantae</taxon>
        <taxon>Streptophyta</taxon>
        <taxon>Embryophyta</taxon>
        <taxon>Tracheophyta</taxon>
        <taxon>Spermatophyta</taxon>
        <taxon>Magnoliopsida</taxon>
        <taxon>eudicotyledons</taxon>
        <taxon>Gunneridae</taxon>
        <taxon>Pentapetalae</taxon>
        <taxon>rosids</taxon>
        <taxon>fabids</taxon>
        <taxon>Rosales</taxon>
        <taxon>Moraceae</taxon>
        <taxon>Moreae</taxon>
        <taxon>Morus</taxon>
    </lineage>
</organism>
<protein>
    <submittedName>
        <fullName evidence="2">Uncharacterized protein</fullName>
    </submittedName>
</protein>
<proteinExistence type="predicted"/>
<dbReference type="EMBL" id="KE346350">
    <property type="protein sequence ID" value="EXC34485.1"/>
    <property type="molecule type" value="Genomic_DNA"/>
</dbReference>
<keyword evidence="1" id="KW-0732">Signal</keyword>
<dbReference type="AlphaFoldDB" id="W9SZF2"/>